<accession>A0A8D8IMM5</accession>
<feature type="transmembrane region" description="Helical" evidence="1">
    <location>
        <begin position="65"/>
        <end position="90"/>
    </location>
</feature>
<reference evidence="2" key="1">
    <citation type="submission" date="2021-05" db="EMBL/GenBank/DDBJ databases">
        <authorList>
            <person name="Alioto T."/>
            <person name="Alioto T."/>
            <person name="Gomez Garrido J."/>
        </authorList>
    </citation>
    <scope>NUCLEOTIDE SEQUENCE</scope>
</reference>
<keyword evidence="1" id="KW-0812">Transmembrane</keyword>
<protein>
    <submittedName>
        <fullName evidence="2">(northern house mosquito) hypothetical protein</fullName>
    </submittedName>
</protein>
<evidence type="ECO:0000313" key="2">
    <source>
        <dbReference type="EMBL" id="CAG6557630.1"/>
    </source>
</evidence>
<evidence type="ECO:0000256" key="1">
    <source>
        <dbReference type="SAM" id="Phobius"/>
    </source>
</evidence>
<dbReference type="AlphaFoldDB" id="A0A8D8IMM5"/>
<proteinExistence type="predicted"/>
<dbReference type="EMBL" id="HBUE01153376">
    <property type="protein sequence ID" value="CAG6506315.1"/>
    <property type="molecule type" value="Transcribed_RNA"/>
</dbReference>
<dbReference type="EMBL" id="HBUE01258410">
    <property type="protein sequence ID" value="CAG6557630.1"/>
    <property type="molecule type" value="Transcribed_RNA"/>
</dbReference>
<name>A0A8D8IMM5_CULPI</name>
<keyword evidence="1" id="KW-0472">Membrane</keyword>
<organism evidence="2">
    <name type="scientific">Culex pipiens</name>
    <name type="common">House mosquito</name>
    <dbReference type="NCBI Taxonomy" id="7175"/>
    <lineage>
        <taxon>Eukaryota</taxon>
        <taxon>Metazoa</taxon>
        <taxon>Ecdysozoa</taxon>
        <taxon>Arthropoda</taxon>
        <taxon>Hexapoda</taxon>
        <taxon>Insecta</taxon>
        <taxon>Pterygota</taxon>
        <taxon>Neoptera</taxon>
        <taxon>Endopterygota</taxon>
        <taxon>Diptera</taxon>
        <taxon>Nematocera</taxon>
        <taxon>Culicoidea</taxon>
        <taxon>Culicidae</taxon>
        <taxon>Culicinae</taxon>
        <taxon>Culicini</taxon>
        <taxon>Culex</taxon>
        <taxon>Culex</taxon>
    </lineage>
</organism>
<sequence length="103" mass="12275">MEETVQYKATYNLYLFNQWSLTECNSHEMLSLFFIHGLFNLRCLLRKHPDSINIAKTRNNNCLNITRLFLFILIRSFLSFVKLGIFFYSYLFFNFFGGSDCTV</sequence>
<keyword evidence="1" id="KW-1133">Transmembrane helix</keyword>